<dbReference type="RefSeq" id="WP_071061571.1">
    <property type="nucleotide sequence ID" value="NZ_MKIE01000002.1"/>
</dbReference>
<dbReference type="Proteomes" id="UP000180254">
    <property type="component" value="Unassembled WGS sequence"/>
</dbReference>
<dbReference type="STRING" id="39480.EUAN_06110"/>
<evidence type="ECO:0000313" key="2">
    <source>
        <dbReference type="EMBL" id="OHW62827.1"/>
    </source>
</evidence>
<organism evidence="2 3">
    <name type="scientific">Andreesenia angusta</name>
    <dbReference type="NCBI Taxonomy" id="39480"/>
    <lineage>
        <taxon>Bacteria</taxon>
        <taxon>Bacillati</taxon>
        <taxon>Bacillota</taxon>
        <taxon>Tissierellia</taxon>
        <taxon>Tissierellales</taxon>
        <taxon>Gottschalkiaceae</taxon>
        <taxon>Andreesenia</taxon>
    </lineage>
</organism>
<dbReference type="OrthoDB" id="9780932at2"/>
<reference evidence="2 3" key="1">
    <citation type="submission" date="2016-09" db="EMBL/GenBank/DDBJ databases">
        <title>Genome sequence of Eubacterium angustum.</title>
        <authorList>
            <person name="Poehlein A."/>
            <person name="Daniel R."/>
        </authorList>
    </citation>
    <scope>NUCLEOTIDE SEQUENCE [LARGE SCALE GENOMIC DNA]</scope>
    <source>
        <strain evidence="2 3">DSM 1989</strain>
    </source>
</reference>
<dbReference type="InterPro" id="IPR029058">
    <property type="entry name" value="AB_hydrolase_fold"/>
</dbReference>
<dbReference type="InterPro" id="IPR029059">
    <property type="entry name" value="AB_hydrolase_5"/>
</dbReference>
<keyword evidence="2" id="KW-0378">Hydrolase</keyword>
<comment type="caution">
    <text evidence="2">The sequence shown here is derived from an EMBL/GenBank/DDBJ whole genome shotgun (WGS) entry which is preliminary data.</text>
</comment>
<dbReference type="EMBL" id="MKIE01000002">
    <property type="protein sequence ID" value="OHW62827.1"/>
    <property type="molecule type" value="Genomic_DNA"/>
</dbReference>
<protein>
    <submittedName>
        <fullName evidence="2">Alpha/beta hydrolase family protein</fullName>
    </submittedName>
</protein>
<feature type="domain" description="Alpha/beta hydrolase fold-5" evidence="1">
    <location>
        <begin position="68"/>
        <end position="220"/>
    </location>
</feature>
<name>A0A1S1V9M5_9FIRM</name>
<dbReference type="AlphaFoldDB" id="A0A1S1V9M5"/>
<keyword evidence="3" id="KW-1185">Reference proteome</keyword>
<dbReference type="Pfam" id="PF12695">
    <property type="entry name" value="Abhydrolase_5"/>
    <property type="match status" value="1"/>
</dbReference>
<dbReference type="GO" id="GO:0016787">
    <property type="term" value="F:hydrolase activity"/>
    <property type="evidence" value="ECO:0007669"/>
    <property type="project" value="UniProtKB-KW"/>
</dbReference>
<gene>
    <name evidence="2" type="ORF">EUAN_06110</name>
</gene>
<sequence length="232" mass="26049">MGKASKKFKKFFKIGVGMFLLLVLGFFIYASDYYETDEDAVEIISNNKNIRREDKLTIFSSDEPSDKALIFYPGAKVEHTAYAPILSKLSEEGITCVLVEMPFNMAIFNYDAADEVFERVPYVEDWYIGGHSMGGAMASKYASENKDKVEGLILLGAYMYGNYPPEKALTIYGSLNPSVGEKIDYKENVVIIEGGNHAQFGNYGEQKGDLPATIGWKEQQDVTVREIMDFIK</sequence>
<accession>A0A1S1V9M5</accession>
<dbReference type="SUPFAM" id="SSF53474">
    <property type="entry name" value="alpha/beta-Hydrolases"/>
    <property type="match status" value="1"/>
</dbReference>
<dbReference type="Gene3D" id="3.40.50.1820">
    <property type="entry name" value="alpha/beta hydrolase"/>
    <property type="match status" value="1"/>
</dbReference>
<evidence type="ECO:0000259" key="1">
    <source>
        <dbReference type="Pfam" id="PF12695"/>
    </source>
</evidence>
<evidence type="ECO:0000313" key="3">
    <source>
        <dbReference type="Proteomes" id="UP000180254"/>
    </source>
</evidence>
<proteinExistence type="predicted"/>